<dbReference type="RefSeq" id="WP_111435170.1">
    <property type="nucleotide sequence ID" value="NZ_JACIGG010000006.1"/>
</dbReference>
<feature type="domain" description="GTPase-associated adaptor" evidence="6">
    <location>
        <begin position="362"/>
        <end position="422"/>
    </location>
</feature>
<keyword evidence="1" id="KW-0479">Metal-binding</keyword>
<evidence type="ECO:0000256" key="1">
    <source>
        <dbReference type="ARBA" id="ARBA00022723"/>
    </source>
</evidence>
<dbReference type="InterPro" id="IPR004843">
    <property type="entry name" value="Calcineurin-like_PHP"/>
</dbReference>
<dbReference type="InterPro" id="IPR050884">
    <property type="entry name" value="CNP_phosphodiesterase-III"/>
</dbReference>
<evidence type="ECO:0000313" key="7">
    <source>
        <dbReference type="EMBL" id="RAI26272.1"/>
    </source>
</evidence>
<dbReference type="EMBL" id="NPEV01000033">
    <property type="protein sequence ID" value="RAI26272.1"/>
    <property type="molecule type" value="Genomic_DNA"/>
</dbReference>
<sequence>MLILHISDIHFRKGEFGSAMDPNHHLRTTLVRDAKQQCEQLGTTPDAILVSGDIAYSGDREEYQFAQTWFEELCREVGCNVSEISVVPGNHDVQRDVAKKPMIQAAHKDIQNTEPQLLGGKLRGYLEDEDTGKQLYGPLENYNNFAGQYLCSLMPPDRTKTERRYKLNDGSTLCVTGLNSAFVSSHADEERSLFVDPASFTLTNEYGVAHLVFCHHPYNWLANGQELADHLGDVSQIQLFGHEHTNRVELNRDWVRIAASAAHPDRTERGWEPGYNLLQLSVHHENGERRLDVTAHVRVWQNRPGQFTAKRDKTEDYFFQSIRLEPWESKEVETSETEGSQLVKATTIPDESAIEEDASMTSLRALSLKYFKLTFSKKLAIAGKLNLLEEEDTKLPDYERFRQVLLRARERGLLIEFETEIDGANGGIEVAEKKE</sequence>
<dbReference type="PANTHER" id="PTHR42988:SF2">
    <property type="entry name" value="CYCLIC NUCLEOTIDE PHOSPHODIESTERASE CBUA0032-RELATED"/>
    <property type="match status" value="1"/>
</dbReference>
<dbReference type="GO" id="GO:0016787">
    <property type="term" value="F:hydrolase activity"/>
    <property type="evidence" value="ECO:0007669"/>
    <property type="project" value="UniProtKB-KW"/>
</dbReference>
<evidence type="ECO:0000259" key="5">
    <source>
        <dbReference type="Pfam" id="PF00149"/>
    </source>
</evidence>
<dbReference type="InterPro" id="IPR029052">
    <property type="entry name" value="Metallo-depent_PP-like"/>
</dbReference>
<evidence type="ECO:0000256" key="2">
    <source>
        <dbReference type="ARBA" id="ARBA00022801"/>
    </source>
</evidence>
<keyword evidence="2" id="KW-0378">Hydrolase</keyword>
<accession>A0A327JN21</accession>
<proteinExistence type="inferred from homology"/>
<dbReference type="Pfam" id="PF00149">
    <property type="entry name" value="Metallophos"/>
    <property type="match status" value="1"/>
</dbReference>
<evidence type="ECO:0000259" key="6">
    <source>
        <dbReference type="Pfam" id="PF19976"/>
    </source>
</evidence>
<dbReference type="Gene3D" id="3.60.21.10">
    <property type="match status" value="1"/>
</dbReference>
<gene>
    <name evidence="7" type="ORF">CH339_14910</name>
</gene>
<organism evidence="7 8">
    <name type="scientific">Rhodobium orientis</name>
    <dbReference type="NCBI Taxonomy" id="34017"/>
    <lineage>
        <taxon>Bacteria</taxon>
        <taxon>Pseudomonadati</taxon>
        <taxon>Pseudomonadota</taxon>
        <taxon>Alphaproteobacteria</taxon>
        <taxon>Hyphomicrobiales</taxon>
        <taxon>Rhodobiaceae</taxon>
        <taxon>Rhodobium</taxon>
    </lineage>
</organism>
<dbReference type="AlphaFoldDB" id="A0A327JN21"/>
<dbReference type="Pfam" id="PF19976">
    <property type="entry name" value="GAAD"/>
    <property type="match status" value="1"/>
</dbReference>
<comment type="caution">
    <text evidence="7">The sequence shown here is derived from an EMBL/GenBank/DDBJ whole genome shotgun (WGS) entry which is preliminary data.</text>
</comment>
<evidence type="ECO:0000313" key="8">
    <source>
        <dbReference type="Proteomes" id="UP000249299"/>
    </source>
</evidence>
<keyword evidence="3" id="KW-0408">Iron</keyword>
<evidence type="ECO:0000256" key="4">
    <source>
        <dbReference type="ARBA" id="ARBA00025742"/>
    </source>
</evidence>
<comment type="similarity">
    <text evidence="4">Belongs to the cyclic nucleotide phosphodiesterase class-III family.</text>
</comment>
<protein>
    <submittedName>
        <fullName evidence="7">Uncharacterized protein</fullName>
    </submittedName>
</protein>
<dbReference type="SUPFAM" id="SSF56300">
    <property type="entry name" value="Metallo-dependent phosphatases"/>
    <property type="match status" value="1"/>
</dbReference>
<dbReference type="Proteomes" id="UP000249299">
    <property type="component" value="Unassembled WGS sequence"/>
</dbReference>
<reference evidence="7 8" key="1">
    <citation type="submission" date="2017-07" db="EMBL/GenBank/DDBJ databases">
        <title>Draft Genome Sequences of Select Purple Nonsulfur Bacteria.</title>
        <authorList>
            <person name="Lasarre B."/>
            <person name="Mckinlay J.B."/>
        </authorList>
    </citation>
    <scope>NUCLEOTIDE SEQUENCE [LARGE SCALE GENOMIC DNA]</scope>
    <source>
        <strain evidence="7 8">DSM 11290</strain>
    </source>
</reference>
<dbReference type="InterPro" id="IPR045533">
    <property type="entry name" value="GAAD"/>
</dbReference>
<keyword evidence="8" id="KW-1185">Reference proteome</keyword>
<dbReference type="OrthoDB" id="651281at2"/>
<feature type="domain" description="Calcineurin-like phosphoesterase" evidence="5">
    <location>
        <begin position="1"/>
        <end position="245"/>
    </location>
</feature>
<name>A0A327JN21_9HYPH</name>
<evidence type="ECO:0000256" key="3">
    <source>
        <dbReference type="ARBA" id="ARBA00023004"/>
    </source>
</evidence>
<dbReference type="PANTHER" id="PTHR42988">
    <property type="entry name" value="PHOSPHOHYDROLASE"/>
    <property type="match status" value="1"/>
</dbReference>
<dbReference type="GO" id="GO:0046872">
    <property type="term" value="F:metal ion binding"/>
    <property type="evidence" value="ECO:0007669"/>
    <property type="project" value="UniProtKB-KW"/>
</dbReference>